<dbReference type="Pfam" id="PF00685">
    <property type="entry name" value="Sulfotransfer_1"/>
    <property type="match status" value="1"/>
</dbReference>
<gene>
    <name evidence="2" type="ORF">GCM10010961_32430</name>
</gene>
<dbReference type="AlphaFoldDB" id="A0A8J3HAQ5"/>
<dbReference type="Gene3D" id="3.40.50.300">
    <property type="entry name" value="P-loop containing nucleotide triphosphate hydrolases"/>
    <property type="match status" value="1"/>
</dbReference>
<keyword evidence="3" id="KW-1185">Reference proteome</keyword>
<dbReference type="RefSeq" id="WP_028094965.1">
    <property type="nucleotide sequence ID" value="NZ_BNAP01000019.1"/>
</dbReference>
<evidence type="ECO:0000259" key="1">
    <source>
        <dbReference type="Pfam" id="PF00685"/>
    </source>
</evidence>
<reference evidence="2" key="2">
    <citation type="submission" date="2020-09" db="EMBL/GenBank/DDBJ databases">
        <authorList>
            <person name="Sun Q."/>
            <person name="Zhou Y."/>
        </authorList>
    </citation>
    <scope>NUCLEOTIDE SEQUENCE</scope>
    <source>
        <strain evidence="2">CGMCC 1.7081</strain>
    </source>
</reference>
<protein>
    <recommendedName>
        <fullName evidence="1">Sulfotransferase domain-containing protein</fullName>
    </recommendedName>
</protein>
<proteinExistence type="predicted"/>
<sequence length="344" mass="38144">MLPDLPVTSVSYNHAAGRVSFNFRPGSLAPDLLLTLLSDDAAYRAKVRQVPAIVADESPRLVGVFDRVRLATVRDRLLLIGAPDGVPAAFSYVPQQHRLLHWDSAPPAPGTVTVLLSFPRSGSNFVQNILRRNSEGVDCASIYAGGYLDAPQLFLKSHALDPATLMAELSGLWKIETPPARLIILVRDPRDIFLSLYDYVAGLRRTEIDPERFLETDYYWYLFQPDVLGIIRDAAHAGARSVLQAYRDWYRSWITEDTGQDGALHLRYEDLTLTPQRAFASVFELLDLPRPATLAALDDLVSLNGDSPRRRSQPQGWRSAPGKYAPIIAGIEEALAHEIAALGY</sequence>
<evidence type="ECO:0000313" key="2">
    <source>
        <dbReference type="EMBL" id="GHG97600.1"/>
    </source>
</evidence>
<evidence type="ECO:0000313" key="3">
    <source>
        <dbReference type="Proteomes" id="UP000611500"/>
    </source>
</evidence>
<dbReference type="InterPro" id="IPR027417">
    <property type="entry name" value="P-loop_NTPase"/>
</dbReference>
<dbReference type="SUPFAM" id="SSF52540">
    <property type="entry name" value="P-loop containing nucleoside triphosphate hydrolases"/>
    <property type="match status" value="1"/>
</dbReference>
<comment type="caution">
    <text evidence="2">The sequence shown here is derived from an EMBL/GenBank/DDBJ whole genome shotgun (WGS) entry which is preliminary data.</text>
</comment>
<dbReference type="EMBL" id="BNAP01000019">
    <property type="protein sequence ID" value="GHG97600.1"/>
    <property type="molecule type" value="Genomic_DNA"/>
</dbReference>
<dbReference type="Proteomes" id="UP000611500">
    <property type="component" value="Unassembled WGS sequence"/>
</dbReference>
<organism evidence="2 3">
    <name type="scientific">Pseudodonghicola xiamenensis</name>
    <dbReference type="NCBI Taxonomy" id="337702"/>
    <lineage>
        <taxon>Bacteria</taxon>
        <taxon>Pseudomonadati</taxon>
        <taxon>Pseudomonadota</taxon>
        <taxon>Alphaproteobacteria</taxon>
        <taxon>Rhodobacterales</taxon>
        <taxon>Paracoccaceae</taxon>
        <taxon>Pseudodonghicola</taxon>
    </lineage>
</organism>
<dbReference type="InterPro" id="IPR000863">
    <property type="entry name" value="Sulfotransferase_dom"/>
</dbReference>
<name>A0A8J3HAQ5_9RHOB</name>
<feature type="domain" description="Sulfotransferase" evidence="1">
    <location>
        <begin position="113"/>
        <end position="289"/>
    </location>
</feature>
<accession>A0A8J3HAQ5</accession>
<dbReference type="GO" id="GO:0008146">
    <property type="term" value="F:sulfotransferase activity"/>
    <property type="evidence" value="ECO:0007669"/>
    <property type="project" value="InterPro"/>
</dbReference>
<reference evidence="2" key="1">
    <citation type="journal article" date="2014" name="Int. J. Syst. Evol. Microbiol.">
        <title>Complete genome sequence of Corynebacterium casei LMG S-19264T (=DSM 44701T), isolated from a smear-ripened cheese.</title>
        <authorList>
            <consortium name="US DOE Joint Genome Institute (JGI-PGF)"/>
            <person name="Walter F."/>
            <person name="Albersmeier A."/>
            <person name="Kalinowski J."/>
            <person name="Ruckert C."/>
        </authorList>
    </citation>
    <scope>NUCLEOTIDE SEQUENCE</scope>
    <source>
        <strain evidence="2">CGMCC 1.7081</strain>
    </source>
</reference>